<dbReference type="InterPro" id="IPR040442">
    <property type="entry name" value="Pyrv_kinase-like_dom_sf"/>
</dbReference>
<dbReference type="CDD" id="cd00377">
    <property type="entry name" value="ICL_PEPM"/>
    <property type="match status" value="1"/>
</dbReference>
<dbReference type="GO" id="GO:0046421">
    <property type="term" value="F:methylisocitrate lyase activity"/>
    <property type="evidence" value="ECO:0007669"/>
    <property type="project" value="UniProtKB-EC"/>
</dbReference>
<dbReference type="InterPro" id="IPR018523">
    <property type="entry name" value="Isocitrate_lyase_ph_CS"/>
</dbReference>
<gene>
    <name evidence="2" type="ORF">EN45_017320</name>
</gene>
<organism evidence="2">
    <name type="scientific">Penicillium chrysogenum</name>
    <name type="common">Penicillium notatum</name>
    <dbReference type="NCBI Taxonomy" id="5076"/>
    <lineage>
        <taxon>Eukaryota</taxon>
        <taxon>Fungi</taxon>
        <taxon>Dikarya</taxon>
        <taxon>Ascomycota</taxon>
        <taxon>Pezizomycotina</taxon>
        <taxon>Eurotiomycetes</taxon>
        <taxon>Eurotiomycetidae</taxon>
        <taxon>Eurotiales</taxon>
        <taxon>Aspergillaceae</taxon>
        <taxon>Penicillium</taxon>
        <taxon>Penicillium chrysogenum species complex</taxon>
    </lineage>
</organism>
<comment type="catalytic activity">
    <reaction evidence="1">
        <text>(2S,3R)-3-hydroxybutane-1,2,3-tricarboxylate = pyruvate + succinate</text>
        <dbReference type="Rhea" id="RHEA:16809"/>
        <dbReference type="ChEBI" id="CHEBI:15361"/>
        <dbReference type="ChEBI" id="CHEBI:30031"/>
        <dbReference type="ChEBI" id="CHEBI:57429"/>
        <dbReference type="EC" id="4.1.3.30"/>
    </reaction>
</comment>
<dbReference type="Gene3D" id="3.20.20.60">
    <property type="entry name" value="Phosphoenolpyruvate-binding domains"/>
    <property type="match status" value="2"/>
</dbReference>
<dbReference type="PANTHER" id="PTHR42905:SF2">
    <property type="entry name" value="PHOSPHOENOLPYRUVATE CARBOXYLASE FAMILY PROTEIN"/>
    <property type="match status" value="1"/>
</dbReference>
<dbReference type="InterPro" id="IPR039556">
    <property type="entry name" value="ICL/PEPM"/>
</dbReference>
<dbReference type="Proteomes" id="UP000076449">
    <property type="component" value="Chromosome I"/>
</dbReference>
<dbReference type="InterPro" id="IPR015813">
    <property type="entry name" value="Pyrv/PenolPyrv_kinase-like_dom"/>
</dbReference>
<dbReference type="SUPFAM" id="SSF51621">
    <property type="entry name" value="Phosphoenolpyruvate/pyruvate domain"/>
    <property type="match status" value="1"/>
</dbReference>
<dbReference type="EMBL" id="CM002798">
    <property type="protein sequence ID" value="KZN91592.1"/>
    <property type="molecule type" value="Genomic_DNA"/>
</dbReference>
<sequence>MAESTTPEAYMKPATRLRKLLSQPNICIQAPGVYDGLCARLAIEQGFQVMYQGGSMTTAARLGKADLAFASLNDFAQNAQMIANIDPRIPLIADADVGFGSPPNIARMVQMYDSCGVGGFHIEDQVTNKRCGHLKGKEVVDMETDSLAVEGYQAALGRLLAARECGADMGFLEAIETEEQIKNAVRVLSPMPLMVNLVSNGKTPWFSPEELGEWGVKLAIYPGAAGKSVLHTIRRAYKYLMETGKDDAEAQGLEPKGFFDVMGLQREMEIDKLAGGESFANGA</sequence>
<protein>
    <submittedName>
        <fullName evidence="2">Carboxyvinyl-carboxyphosphonate phosphorylmutase</fullName>
    </submittedName>
</protein>
<reference evidence="2" key="1">
    <citation type="journal article" date="2014" name="Genome Announc.">
        <title>Complete sequencing and chromosome-scale genome assembly of the industrial progenitor strain P2niaD18 from the penicillin producer Penicillium chrysogenum.</title>
        <authorList>
            <person name="Specht T."/>
            <person name="Dahlmann T.A."/>
            <person name="Zadra I."/>
            <person name="Kurnsteiner H."/>
            <person name="Kuck U."/>
        </authorList>
    </citation>
    <scope>NUCLEOTIDE SEQUENCE [LARGE SCALE GENOMIC DNA]</scope>
    <source>
        <strain evidence="2">P2niaD18</strain>
    </source>
</reference>
<dbReference type="PROSITE" id="PS00161">
    <property type="entry name" value="ISOCITRATE_LYASE"/>
    <property type="match status" value="1"/>
</dbReference>
<evidence type="ECO:0000313" key="2">
    <source>
        <dbReference type="EMBL" id="KZN91592.1"/>
    </source>
</evidence>
<dbReference type="Pfam" id="PF13714">
    <property type="entry name" value="PEP_mutase"/>
    <property type="match status" value="1"/>
</dbReference>
<accession>A0A167WFN0</accession>
<name>A0A167WFN0_PENCH</name>
<dbReference type="AlphaFoldDB" id="A0A167WFN0"/>
<proteinExistence type="predicted"/>
<evidence type="ECO:0000256" key="1">
    <source>
        <dbReference type="ARBA" id="ARBA00001050"/>
    </source>
</evidence>
<dbReference type="PANTHER" id="PTHR42905">
    <property type="entry name" value="PHOSPHOENOLPYRUVATE CARBOXYLASE"/>
    <property type="match status" value="1"/>
</dbReference>